<dbReference type="InterPro" id="IPR036390">
    <property type="entry name" value="WH_DNA-bd_sf"/>
</dbReference>
<proteinExistence type="predicted"/>
<gene>
    <name evidence="1" type="ORF">SAMN04487967_0686</name>
</gene>
<accession>A0A1H6FPW6</accession>
<dbReference type="Gene3D" id="1.10.10.10">
    <property type="entry name" value="Winged helix-like DNA-binding domain superfamily/Winged helix DNA-binding domain"/>
    <property type="match status" value="1"/>
</dbReference>
<sequence length="83" mass="8916">MSYFAVAWWQTMTNCSSRVLLGILDERGAVETTALASAVDAHPMTVATKCHELQAAGHVRQVSGGVYSITDTGEKHLATLSEH</sequence>
<name>A0A1H6FPW6_9EURY</name>
<protein>
    <submittedName>
        <fullName evidence="1">Uncharacterized protein</fullName>
    </submittedName>
</protein>
<organism evidence="1 2">
    <name type="scientific">Natronorubrum sediminis</name>
    <dbReference type="NCBI Taxonomy" id="640943"/>
    <lineage>
        <taxon>Archaea</taxon>
        <taxon>Methanobacteriati</taxon>
        <taxon>Methanobacteriota</taxon>
        <taxon>Stenosarchaea group</taxon>
        <taxon>Halobacteria</taxon>
        <taxon>Halobacteriales</taxon>
        <taxon>Natrialbaceae</taxon>
        <taxon>Natronorubrum</taxon>
    </lineage>
</organism>
<keyword evidence="2" id="KW-1185">Reference proteome</keyword>
<dbReference type="SUPFAM" id="SSF46785">
    <property type="entry name" value="Winged helix' DNA-binding domain"/>
    <property type="match status" value="1"/>
</dbReference>
<dbReference type="EMBL" id="FNWL01000001">
    <property type="protein sequence ID" value="SEH12168.1"/>
    <property type="molecule type" value="Genomic_DNA"/>
</dbReference>
<evidence type="ECO:0000313" key="2">
    <source>
        <dbReference type="Proteomes" id="UP000199112"/>
    </source>
</evidence>
<dbReference type="InterPro" id="IPR036388">
    <property type="entry name" value="WH-like_DNA-bd_sf"/>
</dbReference>
<dbReference type="AlphaFoldDB" id="A0A1H6FPW6"/>
<reference evidence="2" key="1">
    <citation type="submission" date="2016-10" db="EMBL/GenBank/DDBJ databases">
        <authorList>
            <person name="Varghese N."/>
            <person name="Submissions S."/>
        </authorList>
    </citation>
    <scope>NUCLEOTIDE SEQUENCE [LARGE SCALE GENOMIC DNA]</scope>
    <source>
        <strain evidence="2">CGMCC 1.8981</strain>
    </source>
</reference>
<evidence type="ECO:0000313" key="1">
    <source>
        <dbReference type="EMBL" id="SEH12168.1"/>
    </source>
</evidence>
<dbReference type="Proteomes" id="UP000199112">
    <property type="component" value="Unassembled WGS sequence"/>
</dbReference>